<sequence>MHFTTPYKSEKTCSLQYLQEEATQYKEAKEIYKVMSALSLQKSDSSSINLYSTNKLYYMFYSPPWQLGLP</sequence>
<reference evidence="1" key="1">
    <citation type="journal article" date="2013" name="Nat. Commun.">
        <title>Whole-genome sequencing of Oryza brachyantha reveals mechanisms underlying Oryza genome evolution.</title>
        <authorList>
            <person name="Chen J."/>
            <person name="Huang Q."/>
            <person name="Gao D."/>
            <person name="Wang J."/>
            <person name="Lang Y."/>
            <person name="Liu T."/>
            <person name="Li B."/>
            <person name="Bai Z."/>
            <person name="Luis Goicoechea J."/>
            <person name="Liang C."/>
            <person name="Chen C."/>
            <person name="Zhang W."/>
            <person name="Sun S."/>
            <person name="Liao Y."/>
            <person name="Zhang X."/>
            <person name="Yang L."/>
            <person name="Song C."/>
            <person name="Wang M."/>
            <person name="Shi J."/>
            <person name="Liu G."/>
            <person name="Liu J."/>
            <person name="Zhou H."/>
            <person name="Zhou W."/>
            <person name="Yu Q."/>
            <person name="An N."/>
            <person name="Chen Y."/>
            <person name="Cai Q."/>
            <person name="Wang B."/>
            <person name="Liu B."/>
            <person name="Min J."/>
            <person name="Huang Y."/>
            <person name="Wu H."/>
            <person name="Li Z."/>
            <person name="Zhang Y."/>
            <person name="Yin Y."/>
            <person name="Song W."/>
            <person name="Jiang J."/>
            <person name="Jackson S.A."/>
            <person name="Wing R.A."/>
            <person name="Wang J."/>
            <person name="Chen M."/>
        </authorList>
    </citation>
    <scope>NUCLEOTIDE SEQUENCE [LARGE SCALE GENOMIC DNA]</scope>
    <source>
        <strain evidence="1">cv. IRGC 101232</strain>
    </source>
</reference>
<dbReference type="HOGENOM" id="CLU_2761845_0_0_1"/>
<keyword evidence="2" id="KW-1185">Reference proteome</keyword>
<dbReference type="EnsemblPlants" id="OB06G23560.1">
    <property type="protein sequence ID" value="OB06G23560.1"/>
    <property type="gene ID" value="OB06G23560"/>
</dbReference>
<protein>
    <submittedName>
        <fullName evidence="1">Uncharacterized protein</fullName>
    </submittedName>
</protein>
<dbReference type="AlphaFoldDB" id="J3MEB2"/>
<evidence type="ECO:0000313" key="2">
    <source>
        <dbReference type="Proteomes" id="UP000006038"/>
    </source>
</evidence>
<dbReference type="Proteomes" id="UP000006038">
    <property type="component" value="Chromosome 6"/>
</dbReference>
<accession>J3MEB2</accession>
<organism evidence="1">
    <name type="scientific">Oryza brachyantha</name>
    <name type="common">malo sina</name>
    <dbReference type="NCBI Taxonomy" id="4533"/>
    <lineage>
        <taxon>Eukaryota</taxon>
        <taxon>Viridiplantae</taxon>
        <taxon>Streptophyta</taxon>
        <taxon>Embryophyta</taxon>
        <taxon>Tracheophyta</taxon>
        <taxon>Spermatophyta</taxon>
        <taxon>Magnoliopsida</taxon>
        <taxon>Liliopsida</taxon>
        <taxon>Poales</taxon>
        <taxon>Poaceae</taxon>
        <taxon>BOP clade</taxon>
        <taxon>Oryzoideae</taxon>
        <taxon>Oryzeae</taxon>
        <taxon>Oryzinae</taxon>
        <taxon>Oryza</taxon>
    </lineage>
</organism>
<proteinExistence type="predicted"/>
<dbReference type="Gramene" id="OB06G23560.1">
    <property type="protein sequence ID" value="OB06G23560.1"/>
    <property type="gene ID" value="OB06G23560"/>
</dbReference>
<evidence type="ECO:0000313" key="1">
    <source>
        <dbReference type="EnsemblPlants" id="OB06G23560.1"/>
    </source>
</evidence>
<reference evidence="1" key="2">
    <citation type="submission" date="2013-04" db="UniProtKB">
        <authorList>
            <consortium name="EnsemblPlants"/>
        </authorList>
    </citation>
    <scope>IDENTIFICATION</scope>
</reference>
<name>J3MEB2_ORYBR</name>